<evidence type="ECO:0000313" key="2">
    <source>
        <dbReference type="Proteomes" id="UP001201163"/>
    </source>
</evidence>
<accession>A0AAD4LUS7</accession>
<proteinExistence type="predicted"/>
<evidence type="ECO:0008006" key="3">
    <source>
        <dbReference type="Google" id="ProtNLM"/>
    </source>
</evidence>
<dbReference type="EMBL" id="JAKELL010000002">
    <property type="protein sequence ID" value="KAH9000280.1"/>
    <property type="molecule type" value="Genomic_DNA"/>
</dbReference>
<comment type="caution">
    <text evidence="1">The sequence shown here is derived from an EMBL/GenBank/DDBJ whole genome shotgun (WGS) entry which is preliminary data.</text>
</comment>
<dbReference type="AlphaFoldDB" id="A0AAD4LUS7"/>
<gene>
    <name evidence="1" type="ORF">EDB92DRAFT_484339</name>
</gene>
<sequence>MTKEFKEIFTAHFWRQLPELHRCLGFESIRVVKSTLEFTPVIYASVASALLADPTHGKQMTAATPADGPSSLLLLAMPRNRAPVELERNVHFVDADNDEIGGLCQNGSVTWAEISEWMQIVYMLPFNQYATFPCLGHGDPEDPVGQHGAPINMQANTDLVQPGYCVVLSPEGLPVGIPINDEGPIPRAATRSLSKLDPRSKKFRRLVRERDRHCVVTRTRNFRFIGLETAHIFPVAHLDLWRSGSWQQHITDDKYDG</sequence>
<name>A0AAD4LUS7_9AGAM</name>
<keyword evidence="2" id="KW-1185">Reference proteome</keyword>
<reference evidence="1" key="1">
    <citation type="submission" date="2022-01" db="EMBL/GenBank/DDBJ databases">
        <title>Comparative genomics reveals a dynamic genome evolution in the ectomycorrhizal milk-cap (Lactarius) mushrooms.</title>
        <authorList>
            <consortium name="DOE Joint Genome Institute"/>
            <person name="Lebreton A."/>
            <person name="Tang N."/>
            <person name="Kuo A."/>
            <person name="LaButti K."/>
            <person name="Drula E."/>
            <person name="Barry K."/>
            <person name="Clum A."/>
            <person name="Lipzen A."/>
            <person name="Mousain D."/>
            <person name="Ng V."/>
            <person name="Wang R."/>
            <person name="Wang X."/>
            <person name="Dai Y."/>
            <person name="Henrissat B."/>
            <person name="Grigoriev I.V."/>
            <person name="Guerin-Laguette A."/>
            <person name="Yu F."/>
            <person name="Martin F.M."/>
        </authorList>
    </citation>
    <scope>NUCLEOTIDE SEQUENCE</scope>
    <source>
        <strain evidence="1">QP</strain>
    </source>
</reference>
<evidence type="ECO:0000313" key="1">
    <source>
        <dbReference type="EMBL" id="KAH9000280.1"/>
    </source>
</evidence>
<organism evidence="1 2">
    <name type="scientific">Lactarius akahatsu</name>
    <dbReference type="NCBI Taxonomy" id="416441"/>
    <lineage>
        <taxon>Eukaryota</taxon>
        <taxon>Fungi</taxon>
        <taxon>Dikarya</taxon>
        <taxon>Basidiomycota</taxon>
        <taxon>Agaricomycotina</taxon>
        <taxon>Agaricomycetes</taxon>
        <taxon>Russulales</taxon>
        <taxon>Russulaceae</taxon>
        <taxon>Lactarius</taxon>
    </lineage>
</organism>
<protein>
    <recommendedName>
        <fullName evidence="3">HNH nuclease domain-containing protein</fullName>
    </recommendedName>
</protein>
<dbReference type="Proteomes" id="UP001201163">
    <property type="component" value="Unassembled WGS sequence"/>
</dbReference>